<dbReference type="KEGG" id="bpb:bpr_I2153"/>
<dbReference type="STRING" id="515622.bpr_I2153"/>
<keyword evidence="4" id="KW-0175">Coiled coil</keyword>
<evidence type="ECO:0000313" key="7">
    <source>
        <dbReference type="Proteomes" id="UP000001299"/>
    </source>
</evidence>
<dbReference type="eggNOG" id="COG0457">
    <property type="taxonomic scope" value="Bacteria"/>
</dbReference>
<proteinExistence type="predicted"/>
<feature type="transmembrane region" description="Helical" evidence="5">
    <location>
        <begin position="249"/>
        <end position="268"/>
    </location>
</feature>
<dbReference type="HOGENOM" id="CLU_045944_0_0_9"/>
<feature type="repeat" description="TPR" evidence="3">
    <location>
        <begin position="157"/>
        <end position="190"/>
    </location>
</feature>
<evidence type="ECO:0000256" key="2">
    <source>
        <dbReference type="ARBA" id="ARBA00022803"/>
    </source>
</evidence>
<dbReference type="PANTHER" id="PTHR45586">
    <property type="entry name" value="TPR REPEAT-CONTAINING PROTEIN PA4667"/>
    <property type="match status" value="1"/>
</dbReference>
<organism evidence="6 7">
    <name type="scientific">Butyrivibrio proteoclasticus (strain ATCC 51982 / DSM 14932 / B316)</name>
    <name type="common">Clostridium proteoclasticum</name>
    <dbReference type="NCBI Taxonomy" id="515622"/>
    <lineage>
        <taxon>Bacteria</taxon>
        <taxon>Bacillati</taxon>
        <taxon>Bacillota</taxon>
        <taxon>Clostridia</taxon>
        <taxon>Lachnospirales</taxon>
        <taxon>Lachnospiraceae</taxon>
        <taxon>Butyrivibrio</taxon>
    </lineage>
</organism>
<dbReference type="EMBL" id="CP001810">
    <property type="protein sequence ID" value="ADL34886.1"/>
    <property type="molecule type" value="Genomic_DNA"/>
</dbReference>
<gene>
    <name evidence="6" type="ordered locus">bpr_I2153</name>
</gene>
<feature type="coiled-coil region" evidence="4">
    <location>
        <begin position="283"/>
        <end position="324"/>
    </location>
</feature>
<dbReference type="PROSITE" id="PS50005">
    <property type="entry name" value="TPR"/>
    <property type="match status" value="3"/>
</dbReference>
<evidence type="ECO:0000313" key="6">
    <source>
        <dbReference type="EMBL" id="ADL34886.1"/>
    </source>
</evidence>
<feature type="repeat" description="TPR" evidence="3">
    <location>
        <begin position="387"/>
        <end position="420"/>
    </location>
</feature>
<keyword evidence="7" id="KW-1185">Reference proteome</keyword>
<dbReference type="PANTHER" id="PTHR45586:SF1">
    <property type="entry name" value="LIPOPOLYSACCHARIDE ASSEMBLY PROTEIN B"/>
    <property type="match status" value="1"/>
</dbReference>
<dbReference type="SUPFAM" id="SSF48452">
    <property type="entry name" value="TPR-like"/>
    <property type="match status" value="2"/>
</dbReference>
<dbReference type="eggNOG" id="COG1729">
    <property type="taxonomic scope" value="Bacteria"/>
</dbReference>
<keyword evidence="2 3" id="KW-0802">TPR repeat</keyword>
<sequence>MKCNRCGAELDKSDVCPGCGANVRIYKKTVSLSNRFYNEGLEKATVRDLTGAVSALRQSLKLDKNNIDARNLLGLVYYETGEVVAALSEWVISKNLEPEENLADKYMDYVRNSPSQLDTINQTIKKFNIALNYCRQDGLDLAVIQLKKVLSLNPGFIKAHLLLALLYLKGGNYDRAKIECQKVLKLDTGNVMAKRYLREADSMLLPGESGKLVSDIASSDSEDVIRYNSGNEMIIQPVKKSPITRTGSIWGIVLGAVLGLAAACFLILPQRIQSINNSNQNKISQISEESDAKSAKINEYEQQVKTLENQITDLQSKVTDYEGVDSTSAAMNSLMSATNIYMTDSSDIDSMAQALSNLDLNAISDDVSPEFKALYDTLMSLVGSELATSYYNAANDAYKAEDYETAIANYSKAYQFDNTNVNTLYYLGNSYYESGDFENAKTTYDAVITNFPDTQSAAAAQTKLAEINNSGN</sequence>
<protein>
    <submittedName>
        <fullName evidence="6">TPR domain-containing protein</fullName>
    </submittedName>
</protein>
<dbReference type="RefSeq" id="WP_013281540.1">
    <property type="nucleotide sequence ID" value="NC_014387.1"/>
</dbReference>
<keyword evidence="5" id="KW-1133">Transmembrane helix</keyword>
<dbReference type="InterPro" id="IPR019734">
    <property type="entry name" value="TPR_rpt"/>
</dbReference>
<accession>E0RWX8</accession>
<evidence type="ECO:0000256" key="4">
    <source>
        <dbReference type="SAM" id="Coils"/>
    </source>
</evidence>
<keyword evidence="5" id="KW-0812">Transmembrane</keyword>
<keyword evidence="5" id="KW-0472">Membrane</keyword>
<dbReference type="Proteomes" id="UP000001299">
    <property type="component" value="Chromosome 1"/>
</dbReference>
<evidence type="ECO:0000256" key="1">
    <source>
        <dbReference type="ARBA" id="ARBA00022737"/>
    </source>
</evidence>
<feature type="repeat" description="TPR" evidence="3">
    <location>
        <begin position="421"/>
        <end position="454"/>
    </location>
</feature>
<dbReference type="Pfam" id="PF13432">
    <property type="entry name" value="TPR_16"/>
    <property type="match status" value="1"/>
</dbReference>
<dbReference type="AlphaFoldDB" id="E0RWX8"/>
<reference evidence="6 7" key="1">
    <citation type="journal article" date="2010" name="PLoS ONE">
        <title>The glycobiome of the rumen bacterium Butyrivibrio proteoclasticus B316(T) highlights adaptation to a polysaccharide-rich environment.</title>
        <authorList>
            <person name="Kelly W.J."/>
            <person name="Leahy S.C."/>
            <person name="Altermann E."/>
            <person name="Yeoman C.J."/>
            <person name="Dunne J.C."/>
            <person name="Kong Z."/>
            <person name="Pacheco D.M."/>
            <person name="Li D."/>
            <person name="Noel S.J."/>
            <person name="Moon C.D."/>
            <person name="Cookson A.L."/>
            <person name="Attwood G.T."/>
        </authorList>
    </citation>
    <scope>NUCLEOTIDE SEQUENCE [LARGE SCALE GENOMIC DNA]</scope>
    <source>
        <strain evidence="7">ATCC 51982 / DSM 14932 / B316</strain>
    </source>
</reference>
<dbReference type="InterPro" id="IPR011990">
    <property type="entry name" value="TPR-like_helical_dom_sf"/>
</dbReference>
<keyword evidence="1" id="KW-0677">Repeat</keyword>
<dbReference type="Pfam" id="PF13181">
    <property type="entry name" value="TPR_8"/>
    <property type="match status" value="1"/>
</dbReference>
<dbReference type="Pfam" id="PF14559">
    <property type="entry name" value="TPR_19"/>
    <property type="match status" value="1"/>
</dbReference>
<dbReference type="SMART" id="SM00028">
    <property type="entry name" value="TPR"/>
    <property type="match status" value="6"/>
</dbReference>
<evidence type="ECO:0000256" key="5">
    <source>
        <dbReference type="SAM" id="Phobius"/>
    </source>
</evidence>
<evidence type="ECO:0000256" key="3">
    <source>
        <dbReference type="PROSITE-ProRule" id="PRU00339"/>
    </source>
</evidence>
<name>E0RWX8_BUTPB</name>
<dbReference type="InterPro" id="IPR051012">
    <property type="entry name" value="CellSynth/LPSAsmb/PSIAsmb"/>
</dbReference>
<dbReference type="Gene3D" id="1.25.40.10">
    <property type="entry name" value="Tetratricopeptide repeat domain"/>
    <property type="match status" value="3"/>
</dbReference>